<feature type="compositionally biased region" description="Polar residues" evidence="1">
    <location>
        <begin position="65"/>
        <end position="92"/>
    </location>
</feature>
<dbReference type="KEGG" id="aia:AWH56_000365"/>
<feature type="transmembrane region" description="Helical" evidence="2">
    <location>
        <begin position="6"/>
        <end position="26"/>
    </location>
</feature>
<proteinExistence type="predicted"/>
<keyword evidence="2" id="KW-0812">Transmembrane</keyword>
<keyword evidence="2" id="KW-0472">Membrane</keyword>
<reference evidence="3 4" key="1">
    <citation type="journal article" date="2017" name="Genome Announc.">
        <title>Draft Genome Sequences of Four Alkaliphilic Bacteria Belonging to the Anaerobacillus Genus.</title>
        <authorList>
            <person name="Bassil N.M."/>
            <person name="Lloyd J.R."/>
        </authorList>
    </citation>
    <scope>NUCLEOTIDE SEQUENCE [LARGE SCALE GENOMIC DNA]</scope>
    <source>
        <strain evidence="3 4">NB2006</strain>
    </source>
</reference>
<evidence type="ECO:0000313" key="3">
    <source>
        <dbReference type="EMBL" id="QOY36186.1"/>
    </source>
</evidence>
<evidence type="ECO:0000256" key="2">
    <source>
        <dbReference type="SAM" id="Phobius"/>
    </source>
</evidence>
<feature type="compositionally biased region" description="Basic and acidic residues" evidence="1">
    <location>
        <begin position="51"/>
        <end position="63"/>
    </location>
</feature>
<feature type="region of interest" description="Disordered" evidence="1">
    <location>
        <begin position="32"/>
        <end position="95"/>
    </location>
</feature>
<sequence length="178" mass="20521">MEQLLDLIFGNPLLLFLIIGAFLSFLKRGKEEEAQRETRKPGAPRAQGRPENQRNEVDWREIFQQEAQTNSAPQKSREQSYTYTEEQTSMEVNRSRELLEKYEKAKLRKEKAGQKARQSLTNSPIYKDDLTASNKVSLDFSSISRDEAIKGVVWSEILGKPRAKGSYRPTLNTRRKQG</sequence>
<keyword evidence="2" id="KW-1133">Transmembrane helix</keyword>
<evidence type="ECO:0000313" key="4">
    <source>
        <dbReference type="Proteomes" id="UP000180175"/>
    </source>
</evidence>
<reference evidence="3 4" key="2">
    <citation type="journal article" date="2019" name="Int. J. Syst. Evol. Microbiol.">
        <title>Anaerobacillus isosaccharinicus sp. nov., an alkaliphilic bacterium which degrades isosaccharinic acid.</title>
        <authorList>
            <person name="Bassil N.M."/>
            <person name="Lloyd J.R."/>
        </authorList>
    </citation>
    <scope>NUCLEOTIDE SEQUENCE [LARGE SCALE GENOMIC DNA]</scope>
    <source>
        <strain evidence="3 4">NB2006</strain>
    </source>
</reference>
<dbReference type="Proteomes" id="UP000180175">
    <property type="component" value="Chromosome"/>
</dbReference>
<accession>A0A7S7RBS0</accession>
<gene>
    <name evidence="3" type="ORF">AWH56_000365</name>
</gene>
<dbReference type="EMBL" id="CP063356">
    <property type="protein sequence ID" value="QOY36186.1"/>
    <property type="molecule type" value="Genomic_DNA"/>
</dbReference>
<dbReference type="RefSeq" id="WP_182080673.1">
    <property type="nucleotide sequence ID" value="NZ_CP063356.2"/>
</dbReference>
<evidence type="ECO:0000256" key="1">
    <source>
        <dbReference type="SAM" id="MobiDB-lite"/>
    </source>
</evidence>
<name>A0A7S7RBS0_9BACI</name>
<organism evidence="3 4">
    <name type="scientific">Anaerobacillus isosaccharinicus</name>
    <dbReference type="NCBI Taxonomy" id="1532552"/>
    <lineage>
        <taxon>Bacteria</taxon>
        <taxon>Bacillati</taxon>
        <taxon>Bacillota</taxon>
        <taxon>Bacilli</taxon>
        <taxon>Bacillales</taxon>
        <taxon>Bacillaceae</taxon>
        <taxon>Anaerobacillus</taxon>
    </lineage>
</organism>
<protein>
    <submittedName>
        <fullName evidence="3">Uncharacterized protein</fullName>
    </submittedName>
</protein>
<dbReference type="AlphaFoldDB" id="A0A7S7RBS0"/>
<keyword evidence="4" id="KW-1185">Reference proteome</keyword>